<evidence type="ECO:0000256" key="3">
    <source>
        <dbReference type="SAM" id="SignalP"/>
    </source>
</evidence>
<keyword evidence="7" id="KW-1185">Reference proteome</keyword>
<dbReference type="InterPro" id="IPR006143">
    <property type="entry name" value="RND_pump_MFP"/>
</dbReference>
<accession>A0ABY4AI50</accession>
<dbReference type="Proteomes" id="UP000831607">
    <property type="component" value="Chromosome"/>
</dbReference>
<keyword evidence="2" id="KW-0175">Coiled coil</keyword>
<feature type="coiled-coil region" evidence="2">
    <location>
        <begin position="104"/>
        <end position="158"/>
    </location>
</feature>
<feature type="signal peptide" evidence="3">
    <location>
        <begin position="1"/>
        <end position="18"/>
    </location>
</feature>
<dbReference type="Gene3D" id="2.40.50.100">
    <property type="match status" value="1"/>
</dbReference>
<feature type="domain" description="Multidrug resistance protein MdtA-like alpha-helical hairpin" evidence="4">
    <location>
        <begin position="101"/>
        <end position="169"/>
    </location>
</feature>
<dbReference type="Pfam" id="PF25917">
    <property type="entry name" value="BSH_RND"/>
    <property type="match status" value="1"/>
</dbReference>
<dbReference type="InterPro" id="IPR058625">
    <property type="entry name" value="MdtA-like_BSH"/>
</dbReference>
<dbReference type="Gene3D" id="2.40.420.20">
    <property type="match status" value="1"/>
</dbReference>
<dbReference type="PANTHER" id="PTHR30469">
    <property type="entry name" value="MULTIDRUG RESISTANCE PROTEIN MDTA"/>
    <property type="match status" value="1"/>
</dbReference>
<reference evidence="6 7" key="1">
    <citation type="submission" date="2020-11" db="EMBL/GenBank/DDBJ databases">
        <title>Algicoccus daihaiensis sp.nov., isolated from Daihai Lake in Inner Mongolia.</title>
        <authorList>
            <person name="Kai J."/>
        </authorList>
    </citation>
    <scope>NUCLEOTIDE SEQUENCE [LARGE SCALE GENOMIC DNA]</scope>
    <source>
        <strain evidence="7">f23</strain>
    </source>
</reference>
<organism evidence="6 7">
    <name type="scientific">Orrella daihaiensis</name>
    <dbReference type="NCBI Taxonomy" id="2782176"/>
    <lineage>
        <taxon>Bacteria</taxon>
        <taxon>Pseudomonadati</taxon>
        <taxon>Pseudomonadota</taxon>
        <taxon>Betaproteobacteria</taxon>
        <taxon>Burkholderiales</taxon>
        <taxon>Alcaligenaceae</taxon>
        <taxon>Orrella</taxon>
    </lineage>
</organism>
<evidence type="ECO:0000259" key="5">
    <source>
        <dbReference type="Pfam" id="PF25917"/>
    </source>
</evidence>
<evidence type="ECO:0000313" key="6">
    <source>
        <dbReference type="EMBL" id="UOD49967.1"/>
    </source>
</evidence>
<dbReference type="EMBL" id="CP063982">
    <property type="protein sequence ID" value="UOD49967.1"/>
    <property type="molecule type" value="Genomic_DNA"/>
</dbReference>
<dbReference type="SUPFAM" id="SSF111369">
    <property type="entry name" value="HlyD-like secretion proteins"/>
    <property type="match status" value="1"/>
</dbReference>
<feature type="domain" description="Multidrug resistance protein MdtA-like barrel-sandwich hybrid" evidence="5">
    <location>
        <begin position="66"/>
        <end position="194"/>
    </location>
</feature>
<name>A0ABY4AI50_9BURK</name>
<evidence type="ECO:0000256" key="2">
    <source>
        <dbReference type="SAM" id="Coils"/>
    </source>
</evidence>
<dbReference type="Pfam" id="PF25876">
    <property type="entry name" value="HH_MFP_RND"/>
    <property type="match status" value="1"/>
</dbReference>
<protein>
    <submittedName>
        <fullName evidence="6">Efflux RND transporter periplasmic adaptor subunit</fullName>
    </submittedName>
</protein>
<dbReference type="InterPro" id="IPR058624">
    <property type="entry name" value="MdtA-like_HH"/>
</dbReference>
<dbReference type="RefSeq" id="WP_243478362.1">
    <property type="nucleotide sequence ID" value="NZ_CP063982.1"/>
</dbReference>
<sequence>MMNSKLVLSTLILTLALAGCNDGQTPLAANNAPPVVRTMPIESAQNSALRLSGTIEAARQNLLSFQIGGRITERLVNAGDRVNQGQLLFALDERDLSQATTAARAQAQAAASALETAQDELTRAERLFKSRFVSEQALDQAKLRLAEAQTRLDAANSSFGQATNALSYAKLSAPADGVVTEVVAEIGQVVAPGQVIGEFAFDGQLEIEVFLPQGLVAPDTGTVSLGQSEWPAVRREVSGAADPSSRTFRARYTLPADITDIPIGTIADLLLPIKASAQIMQVPLGAIDERGQGPRVWIVENGKTKSVPIKILSMSHETAQIQGELPVGTPVVAMGTHLLETGMAVRVQPR</sequence>
<dbReference type="PROSITE" id="PS51257">
    <property type="entry name" value="PROKAR_LIPOPROTEIN"/>
    <property type="match status" value="1"/>
</dbReference>
<proteinExistence type="inferred from homology"/>
<evidence type="ECO:0000259" key="4">
    <source>
        <dbReference type="Pfam" id="PF25876"/>
    </source>
</evidence>
<dbReference type="Gene3D" id="1.10.287.470">
    <property type="entry name" value="Helix hairpin bin"/>
    <property type="match status" value="1"/>
</dbReference>
<dbReference type="NCBIfam" id="TIGR01730">
    <property type="entry name" value="RND_mfp"/>
    <property type="match status" value="1"/>
</dbReference>
<dbReference type="PANTHER" id="PTHR30469:SF18">
    <property type="entry name" value="RESISTANCE-NODULATION-CELL DIVISION (RND) EFFLUX MEMBRANE FUSION PROTEIN-RELATED"/>
    <property type="match status" value="1"/>
</dbReference>
<gene>
    <name evidence="6" type="ORF">DHf2319_11080</name>
</gene>
<feature type="chain" id="PRO_5047547661" evidence="3">
    <location>
        <begin position="19"/>
        <end position="350"/>
    </location>
</feature>
<evidence type="ECO:0000313" key="7">
    <source>
        <dbReference type="Proteomes" id="UP000831607"/>
    </source>
</evidence>
<dbReference type="Gene3D" id="2.40.30.170">
    <property type="match status" value="1"/>
</dbReference>
<comment type="similarity">
    <text evidence="1">Belongs to the membrane fusion protein (MFP) (TC 8.A.1) family.</text>
</comment>
<keyword evidence="3" id="KW-0732">Signal</keyword>
<evidence type="ECO:0000256" key="1">
    <source>
        <dbReference type="ARBA" id="ARBA00009477"/>
    </source>
</evidence>